<evidence type="ECO:0000313" key="2">
    <source>
        <dbReference type="Proteomes" id="UP000634136"/>
    </source>
</evidence>
<comment type="caution">
    <text evidence="1">The sequence shown here is derived from an EMBL/GenBank/DDBJ whole genome shotgun (WGS) entry which is preliminary data.</text>
</comment>
<accession>A0A834T8P9</accession>
<protein>
    <submittedName>
        <fullName evidence="1">Uncharacterized protein</fullName>
    </submittedName>
</protein>
<gene>
    <name evidence="1" type="ORF">G2W53_031478</name>
</gene>
<proteinExistence type="predicted"/>
<evidence type="ECO:0000313" key="1">
    <source>
        <dbReference type="EMBL" id="KAF7817509.1"/>
    </source>
</evidence>
<keyword evidence="2" id="KW-1185">Reference proteome</keyword>
<dbReference type="AlphaFoldDB" id="A0A834T8P9"/>
<sequence length="33" mass="3376">MSNGDTLPFTADSCLSGTGLEGAFLKISNMISP</sequence>
<organism evidence="1 2">
    <name type="scientific">Senna tora</name>
    <dbReference type="NCBI Taxonomy" id="362788"/>
    <lineage>
        <taxon>Eukaryota</taxon>
        <taxon>Viridiplantae</taxon>
        <taxon>Streptophyta</taxon>
        <taxon>Embryophyta</taxon>
        <taxon>Tracheophyta</taxon>
        <taxon>Spermatophyta</taxon>
        <taxon>Magnoliopsida</taxon>
        <taxon>eudicotyledons</taxon>
        <taxon>Gunneridae</taxon>
        <taxon>Pentapetalae</taxon>
        <taxon>rosids</taxon>
        <taxon>fabids</taxon>
        <taxon>Fabales</taxon>
        <taxon>Fabaceae</taxon>
        <taxon>Caesalpinioideae</taxon>
        <taxon>Cassia clade</taxon>
        <taxon>Senna</taxon>
    </lineage>
</organism>
<name>A0A834T8P9_9FABA</name>
<reference evidence="1" key="1">
    <citation type="submission" date="2020-09" db="EMBL/GenBank/DDBJ databases">
        <title>Genome-Enabled Discovery of Anthraquinone Biosynthesis in Senna tora.</title>
        <authorList>
            <person name="Kang S.-H."/>
            <person name="Pandey R.P."/>
            <person name="Lee C.-M."/>
            <person name="Sim J.-S."/>
            <person name="Jeong J.-T."/>
            <person name="Choi B.-S."/>
            <person name="Jung M."/>
            <person name="Ginzburg D."/>
            <person name="Zhao K."/>
            <person name="Won S.Y."/>
            <person name="Oh T.-J."/>
            <person name="Yu Y."/>
            <person name="Kim N.-H."/>
            <person name="Lee O.R."/>
            <person name="Lee T.-H."/>
            <person name="Bashyal P."/>
            <person name="Kim T.-S."/>
            <person name="Lee W.-H."/>
            <person name="Kawkins C."/>
            <person name="Kim C.-K."/>
            <person name="Kim J.S."/>
            <person name="Ahn B.O."/>
            <person name="Rhee S.Y."/>
            <person name="Sohng J.K."/>
        </authorList>
    </citation>
    <scope>NUCLEOTIDE SEQUENCE</scope>
    <source>
        <tissue evidence="1">Leaf</tissue>
    </source>
</reference>
<dbReference type="EMBL" id="JAAIUW010000009">
    <property type="protein sequence ID" value="KAF7817509.1"/>
    <property type="molecule type" value="Genomic_DNA"/>
</dbReference>
<dbReference type="Proteomes" id="UP000634136">
    <property type="component" value="Unassembled WGS sequence"/>
</dbReference>